<accession>A0ABU8FHZ4</accession>
<comment type="caution">
    <text evidence="1">The sequence shown here is derived from an EMBL/GenBank/DDBJ whole genome shotgun (WGS) entry which is preliminary data.</text>
</comment>
<keyword evidence="2" id="KW-1185">Reference proteome</keyword>
<protein>
    <submittedName>
        <fullName evidence="1">Uncharacterized protein</fullName>
    </submittedName>
</protein>
<organism evidence="1 2">
    <name type="scientific">Bacillus bruguierae</name>
    <dbReference type="NCBI Taxonomy" id="3127667"/>
    <lineage>
        <taxon>Bacteria</taxon>
        <taxon>Bacillati</taxon>
        <taxon>Bacillota</taxon>
        <taxon>Bacilli</taxon>
        <taxon>Bacillales</taxon>
        <taxon>Bacillaceae</taxon>
        <taxon>Bacillus</taxon>
    </lineage>
</organism>
<proteinExistence type="predicted"/>
<evidence type="ECO:0000313" key="1">
    <source>
        <dbReference type="EMBL" id="MEI4802315.1"/>
    </source>
</evidence>
<dbReference type="RefSeq" id="WP_336472869.1">
    <property type="nucleotide sequence ID" value="NZ_JBAWSX010000007.1"/>
</dbReference>
<reference evidence="1 2" key="1">
    <citation type="submission" date="2024-01" db="EMBL/GenBank/DDBJ databases">
        <title>Seven novel Bacillus-like species.</title>
        <authorList>
            <person name="Liu G."/>
        </authorList>
    </citation>
    <scope>NUCLEOTIDE SEQUENCE [LARGE SCALE GENOMIC DNA]</scope>
    <source>
        <strain evidence="1 2">FJAT-51639</strain>
    </source>
</reference>
<name>A0ABU8FHZ4_9BACI</name>
<gene>
    <name evidence="1" type="ORF">WAZ07_13475</name>
</gene>
<sequence length="143" mass="16589">MEEIVGHVLAGIARGAVAIGEIAVDATKVIVRGTIGVVRVIGEALAEELVELALETIEGREKRKQRRFARHVEKLKGHDWFKVIYENIKCRGIIHTDKRYLHLLSKRRYVQKLARNENERKQFIQRIRIEAKVDDVIWDIQQD</sequence>
<dbReference type="EMBL" id="JBAWSX010000007">
    <property type="protein sequence ID" value="MEI4802315.1"/>
    <property type="molecule type" value="Genomic_DNA"/>
</dbReference>
<evidence type="ECO:0000313" key="2">
    <source>
        <dbReference type="Proteomes" id="UP001372526"/>
    </source>
</evidence>
<dbReference type="Proteomes" id="UP001372526">
    <property type="component" value="Unassembled WGS sequence"/>
</dbReference>